<feature type="compositionally biased region" description="Acidic residues" evidence="1">
    <location>
        <begin position="79"/>
        <end position="90"/>
    </location>
</feature>
<keyword evidence="3" id="KW-1185">Reference proteome</keyword>
<feature type="compositionally biased region" description="Polar residues" evidence="1">
    <location>
        <begin position="762"/>
        <end position="781"/>
    </location>
</feature>
<feature type="compositionally biased region" description="Low complexity" evidence="1">
    <location>
        <begin position="68"/>
        <end position="78"/>
    </location>
</feature>
<feature type="compositionally biased region" description="Low complexity" evidence="1">
    <location>
        <begin position="337"/>
        <end position="350"/>
    </location>
</feature>
<feature type="compositionally biased region" description="Polar residues" evidence="1">
    <location>
        <begin position="48"/>
        <end position="63"/>
    </location>
</feature>
<feature type="compositionally biased region" description="Polar residues" evidence="1">
    <location>
        <begin position="208"/>
        <end position="229"/>
    </location>
</feature>
<feature type="compositionally biased region" description="Basic and acidic residues" evidence="1">
    <location>
        <begin position="787"/>
        <end position="803"/>
    </location>
</feature>
<gene>
    <name evidence="2" type="ORF">B0T17DRAFT_502542</name>
</gene>
<feature type="compositionally biased region" description="Low complexity" evidence="1">
    <location>
        <begin position="1024"/>
        <end position="1037"/>
    </location>
</feature>
<feature type="region of interest" description="Disordered" evidence="1">
    <location>
        <begin position="1024"/>
        <end position="1043"/>
    </location>
</feature>
<feature type="region of interest" description="Disordered" evidence="1">
    <location>
        <begin position="443"/>
        <end position="498"/>
    </location>
</feature>
<feature type="compositionally biased region" description="Basic and acidic residues" evidence="1">
    <location>
        <begin position="231"/>
        <end position="247"/>
    </location>
</feature>
<feature type="compositionally biased region" description="Basic and acidic residues" evidence="1">
    <location>
        <begin position="899"/>
        <end position="912"/>
    </location>
</feature>
<feature type="region of interest" description="Disordered" evidence="1">
    <location>
        <begin position="725"/>
        <end position="845"/>
    </location>
</feature>
<organism evidence="2 3">
    <name type="scientific">Bombardia bombarda</name>
    <dbReference type="NCBI Taxonomy" id="252184"/>
    <lineage>
        <taxon>Eukaryota</taxon>
        <taxon>Fungi</taxon>
        <taxon>Dikarya</taxon>
        <taxon>Ascomycota</taxon>
        <taxon>Pezizomycotina</taxon>
        <taxon>Sordariomycetes</taxon>
        <taxon>Sordariomycetidae</taxon>
        <taxon>Sordariales</taxon>
        <taxon>Lasiosphaeriaceae</taxon>
        <taxon>Bombardia</taxon>
    </lineage>
</organism>
<protein>
    <submittedName>
        <fullName evidence="2">Uncharacterized protein</fullName>
    </submittedName>
</protein>
<feature type="compositionally biased region" description="Basic and acidic residues" evidence="1">
    <location>
        <begin position="819"/>
        <end position="830"/>
    </location>
</feature>
<dbReference type="EMBL" id="JAULSR010000001">
    <property type="protein sequence ID" value="KAK0634946.1"/>
    <property type="molecule type" value="Genomic_DNA"/>
</dbReference>
<dbReference type="Proteomes" id="UP001174934">
    <property type="component" value="Unassembled WGS sequence"/>
</dbReference>
<feature type="compositionally biased region" description="Polar residues" evidence="1">
    <location>
        <begin position="677"/>
        <end position="689"/>
    </location>
</feature>
<feature type="region of interest" description="Disordered" evidence="1">
    <location>
        <begin position="883"/>
        <end position="914"/>
    </location>
</feature>
<evidence type="ECO:0000313" key="3">
    <source>
        <dbReference type="Proteomes" id="UP001174934"/>
    </source>
</evidence>
<feature type="region of interest" description="Disordered" evidence="1">
    <location>
        <begin position="1"/>
        <end position="280"/>
    </location>
</feature>
<comment type="caution">
    <text evidence="2">The sequence shown here is derived from an EMBL/GenBank/DDBJ whole genome shotgun (WGS) entry which is preliminary data.</text>
</comment>
<reference evidence="2" key="1">
    <citation type="submission" date="2023-06" db="EMBL/GenBank/DDBJ databases">
        <title>Genome-scale phylogeny and comparative genomics of the fungal order Sordariales.</title>
        <authorList>
            <consortium name="Lawrence Berkeley National Laboratory"/>
            <person name="Hensen N."/>
            <person name="Bonometti L."/>
            <person name="Westerberg I."/>
            <person name="Brannstrom I.O."/>
            <person name="Guillou S."/>
            <person name="Cros-Aarteil S."/>
            <person name="Calhoun S."/>
            <person name="Haridas S."/>
            <person name="Kuo A."/>
            <person name="Mondo S."/>
            <person name="Pangilinan J."/>
            <person name="Riley R."/>
            <person name="LaButti K."/>
            <person name="Andreopoulos B."/>
            <person name="Lipzen A."/>
            <person name="Chen C."/>
            <person name="Yanf M."/>
            <person name="Daum C."/>
            <person name="Ng V."/>
            <person name="Clum A."/>
            <person name="Steindorff A."/>
            <person name="Ohm R."/>
            <person name="Martin F."/>
            <person name="Silar P."/>
            <person name="Natvig D."/>
            <person name="Lalanne C."/>
            <person name="Gautier V."/>
            <person name="Ament-velasquez S.L."/>
            <person name="Kruys A."/>
            <person name="Hutchinson M.I."/>
            <person name="Powell A.J."/>
            <person name="Barry K."/>
            <person name="Miller A.N."/>
            <person name="Grigoriev I.V."/>
            <person name="Debuchy R."/>
            <person name="Gladieux P."/>
            <person name="Thoren M.H."/>
            <person name="Johannesson H."/>
        </authorList>
    </citation>
    <scope>NUCLEOTIDE SEQUENCE</scope>
    <source>
        <strain evidence="2">SMH3391-2</strain>
    </source>
</reference>
<feature type="compositionally biased region" description="Low complexity" evidence="1">
    <location>
        <begin position="9"/>
        <end position="21"/>
    </location>
</feature>
<feature type="compositionally biased region" description="Polar residues" evidence="1">
    <location>
        <begin position="804"/>
        <end position="815"/>
    </location>
</feature>
<evidence type="ECO:0000313" key="2">
    <source>
        <dbReference type="EMBL" id="KAK0634946.1"/>
    </source>
</evidence>
<feature type="region of interest" description="Disordered" evidence="1">
    <location>
        <begin position="543"/>
        <end position="599"/>
    </location>
</feature>
<proteinExistence type="predicted"/>
<feature type="compositionally biased region" description="Polar residues" evidence="1">
    <location>
        <begin position="93"/>
        <end position="103"/>
    </location>
</feature>
<dbReference type="AlphaFoldDB" id="A0AA39XJU9"/>
<evidence type="ECO:0000256" key="1">
    <source>
        <dbReference type="SAM" id="MobiDB-lite"/>
    </source>
</evidence>
<feature type="region of interest" description="Disordered" evidence="1">
    <location>
        <begin position="666"/>
        <end position="699"/>
    </location>
</feature>
<feature type="compositionally biased region" description="Basic and acidic residues" evidence="1">
    <location>
        <begin position="725"/>
        <end position="760"/>
    </location>
</feature>
<feature type="region of interest" description="Disordered" evidence="1">
    <location>
        <begin position="337"/>
        <end position="363"/>
    </location>
</feature>
<feature type="compositionally biased region" description="Basic and acidic residues" evidence="1">
    <location>
        <begin position="132"/>
        <end position="155"/>
    </location>
</feature>
<sequence length="1152" mass="126296">MAVLCCCTTPRSSKTRPSPSKEQPKLPTPPPPARLPGPLTLNPVQPPSADTSPKSMSTLQTAIPSAILPVEPVELGELVVEDSDSDEEPEPSTQSKSASTLQLVRTHIRRHLSQDSLPRRKSRSAVGTSQEEIERRAELKRLMHKRIQEELRSEEGQEAPQSEMSPNRHPSGPPGHPRPSADHLPGGGPRDNLEFSVLGEDSSRLDKQCTSIEDTDTSFYQSRLMSSDLQENDHPDGRRASCPERHSPNTGQSLLRERSSLPQMPKSPDLLPKRLSSTRDASSIGSSLRLSYSAGQLDEFLSQVGGGYIYTERPISTSPGQNTCPVQSQRLDLCGHSHSLSRSRSSPSRHGTPANDRSSILDQSPLGTWLRSQGIRSRSPSLSCARASEQTGDNDASVQEAEVVYLRRWSSVQNCAVPEAEISRPEVVHLYDMDIHRQLGTRAFNSEEQSLRHSESGRNTTRSGSRRHQHSAGSDAQPSEVEENVSENHGATMSTRNGVAAGVIRKSSSKYPSTTNIVAPSPGASSFYLPVASRKNSGFKWLDDAYNPHAPPKSEGNSGQTTGKTSSDARASPETYAQTGVTSPLTESENSVKPPRDTKPEIVEKTIGHFHLGHGAPATTIFKKFRKEVYPTPISFEPPKSSLLSKLHLTIPRRVKLAAKNFDGSCSDEQRVMPGNDPSTDTQEQSHSRASNKIRRSRYSPNLIQLSDCDNNTAELWQRAVREEARRRTRADPTSDVHHRTLSFPDDKLQKNKRADEGSSLRHYQSSPGTHSPARSHTKSTGPVADDMERSELSIERKAEARRLTQTPESWTRFPSYNRAERNRPTRHVDQVASKDFVSQSRPEQDISGCYTEEASGFSQQTLKNSPRSISGRFGRAVKSGLSRLIPSRGSAAGGSPKSPKDRQQSEDRGRANLEYPELELVPMGGAYKEVKALEQEIQNIKSSPQIQCPVPLRDMASNSHRVTLSAKMTTLLNTDGASENDHDIDDVEPMWTHIEPTTPANATKHGKESTTTTAEMYTTPQSAMSVSNDNSSSFHSYPQSRATPTTAGVVAKTATDADSVKSDSALVRNRRLEAMFRSMADSDVCTPAKFKTWSGRSKTHPSLAVDKGRLEQLAHNMGQAPVMKNLMSLREISGDDGGLVGSEKAVVEQVA</sequence>
<feature type="compositionally biased region" description="Polar residues" evidence="1">
    <location>
        <begin position="487"/>
        <end position="497"/>
    </location>
</feature>
<name>A0AA39XJU9_9PEZI</name>
<feature type="compositionally biased region" description="Polar residues" evidence="1">
    <location>
        <begin position="555"/>
        <end position="591"/>
    </location>
</feature>
<feature type="compositionally biased region" description="Pro residues" evidence="1">
    <location>
        <begin position="26"/>
        <end position="35"/>
    </location>
</feature>
<accession>A0AA39XJU9</accession>